<reference evidence="3" key="1">
    <citation type="submission" date="2022-01" db="EMBL/GenBank/DDBJ databases">
        <authorList>
            <person name="King R."/>
        </authorList>
    </citation>
    <scope>NUCLEOTIDE SEQUENCE</scope>
</reference>
<proteinExistence type="predicted"/>
<dbReference type="EMBL" id="OU892282">
    <property type="protein sequence ID" value="CAH1132886.1"/>
    <property type="molecule type" value="Genomic_DNA"/>
</dbReference>
<keyword evidence="4" id="KW-1185">Reference proteome</keyword>
<feature type="region of interest" description="Disordered" evidence="2">
    <location>
        <begin position="1407"/>
        <end position="1446"/>
    </location>
</feature>
<feature type="region of interest" description="Disordered" evidence="2">
    <location>
        <begin position="1002"/>
        <end position="1032"/>
    </location>
</feature>
<keyword evidence="1" id="KW-0175">Coiled coil</keyword>
<evidence type="ECO:0000313" key="4">
    <source>
        <dbReference type="Proteomes" id="UP001152799"/>
    </source>
</evidence>
<feature type="region of interest" description="Disordered" evidence="2">
    <location>
        <begin position="2807"/>
        <end position="2837"/>
    </location>
</feature>
<feature type="compositionally biased region" description="Polar residues" evidence="2">
    <location>
        <begin position="2807"/>
        <end position="2826"/>
    </location>
</feature>
<name>A0A9P0GNA5_9CUCU</name>
<evidence type="ECO:0000313" key="3">
    <source>
        <dbReference type="EMBL" id="CAH1132886.1"/>
    </source>
</evidence>
<dbReference type="OrthoDB" id="6424487at2759"/>
<feature type="region of interest" description="Disordered" evidence="2">
    <location>
        <begin position="1288"/>
        <end position="1349"/>
    </location>
</feature>
<feature type="compositionally biased region" description="Low complexity" evidence="2">
    <location>
        <begin position="236"/>
        <end position="246"/>
    </location>
</feature>
<dbReference type="Proteomes" id="UP001152799">
    <property type="component" value="Chromosome 6"/>
</dbReference>
<organism evidence="3 4">
    <name type="scientific">Ceutorhynchus assimilis</name>
    <name type="common">cabbage seed weevil</name>
    <dbReference type="NCBI Taxonomy" id="467358"/>
    <lineage>
        <taxon>Eukaryota</taxon>
        <taxon>Metazoa</taxon>
        <taxon>Ecdysozoa</taxon>
        <taxon>Arthropoda</taxon>
        <taxon>Hexapoda</taxon>
        <taxon>Insecta</taxon>
        <taxon>Pterygota</taxon>
        <taxon>Neoptera</taxon>
        <taxon>Endopterygota</taxon>
        <taxon>Coleoptera</taxon>
        <taxon>Polyphaga</taxon>
        <taxon>Cucujiformia</taxon>
        <taxon>Curculionidae</taxon>
        <taxon>Ceutorhynchinae</taxon>
        <taxon>Ceutorhynchus</taxon>
    </lineage>
</organism>
<feature type="compositionally biased region" description="Basic and acidic residues" evidence="2">
    <location>
        <begin position="1288"/>
        <end position="1297"/>
    </location>
</feature>
<feature type="compositionally biased region" description="Polar residues" evidence="2">
    <location>
        <begin position="1012"/>
        <end position="1029"/>
    </location>
</feature>
<gene>
    <name evidence="3" type="ORF">CEUTPL_LOCUS11369</name>
</gene>
<feature type="compositionally biased region" description="Low complexity" evidence="2">
    <location>
        <begin position="2531"/>
        <end position="2541"/>
    </location>
</feature>
<feature type="compositionally biased region" description="Basic and acidic residues" evidence="2">
    <location>
        <begin position="2700"/>
        <end position="2727"/>
    </location>
</feature>
<evidence type="ECO:0000256" key="2">
    <source>
        <dbReference type="SAM" id="MobiDB-lite"/>
    </source>
</evidence>
<sequence>MDSTTSSCGCDAPDPAEYLEKLKKKYINRTAKLQAQQQDLEQKIMKMEMFISKTDHSFDSEQGCSCVPKIFPDTPVRDVAGIPNVVTEVIHQPQPPIAKPCSFFQKMMDNARSILSITCQCPNAVVNKTTSVSEAPMTTTTETNYPTTETTGRTTVTLDIAEGETEKTLSEIPTKDEDVSLQQNVVDYDNTLTDKSSGSSCSCDFTDPSSRQDAACTCEFTRPDPFGPATKEDTQTTSEPLSSSLSKSEKCPWQEDSTPQSILISGKCSCENCTCGSSVVLDDSNVVTTKVSLTGQQQSGKIPPVSLFVEKGKTTVAEVQAAVENKEIYIQLAQENASKCVTCCQLPTCPSYKNNLSAGIQTSSQIKSQVKGVQIQKETVTVGSTYSAPIVPHEAIPSGTCKAICNAVVEEKSKTGDGDLQKGQVQAKETISHFESLKARQDGGNQCAFIGSPILDHTEIFGHKSKNKISCSCNTTEGLKKICGESTYSLTSADILEMQNIAEMAKREKQIRAQIGELQKREQQYQKATRNVQNVFTKTSNLCCHCHASPPSMNAEIEKISRELHLENEILKSELVEMKLELKHCLEKIEGPMKLKLHTEKKKCENLHRELQDASKNILLNQDAHARDMNQLKLQLCCACTNITDLNQMNQRLKDEMTNLDCLCQKLEDDLIKQKLNEAETIKRITARKSGGKSAPVMRSTSAEFKCDSSLDVIARKLSKTIKDLAPCEECSKLPTELASAAKCIKDLTDMVRKRKVGSAFGASGCRCQSGVPSRELLEECCSCCQGDTGDTSRHKAEEKTVKTLLPVPDSFVKKHDSSKLDVDNVQSSYFSTGEAPCFKIGTPCGQSKYTMDQKEQWPCSPVGEPCRKDATSQRSHVDKYCEATCSLMVPVKDQAVQEVPMFEKASETVPESKPSEKKDELPIYISSITDNIIEKVFEAKSEDAGFLTPTAESFHKPALQESAEGLKTLTEVTGETAPQEQSTAPHDKPAFEESAEILETQTEVSGETVPQKPTTASSSGVAQVQEATPHSDATMGEELTEDMEEAQSPIEIPFEESRDGGDFPVDVTNVAYSVGKPADDVHMTSIITDSGTLQVVTEGPMGIIETTLTYTDDGQIDVVSGVYDKNSEEERAAEAAMERYASQPPKTPKDMPCTPDATCTSMKKLPGYVTCDESKVCQDGPKKPLFVLPVESSNISGISGPEADTSYTTSAYDESDLTSKMDTISSGIKPGVGKTPDLTSAFGESSAPMVYPPTRETPIGQHIEAPKYFGQTIMGVESSKELLDVEYRPEEQKETPGKPGKAIPREQSEVPQSVSWAGQQESEEAEGSSYTAGEVRSGEVFTSEQGVSDLEEEALGKPTAAIAKTKSLPPSDFKASAEIFVDAQMRDDVVTTVKVKETEISMKPSEIPLDKTLMKESETGVSEPMKSTKDEVPCPPEPSKTRDCGCQSKTQTDQSCQCCECKTIGTSTSGDKQTITEKSEEMGKALEETIEDAKTDTDSEFVTISEFTENIQAQTSSSHQGDIPEDFSADSLITRPEDSVTAHLFENYPELKGKSLSEQEEFLKRKGIHLSDAAREKLKRLPENLHLAESESTDVINAELLAEHPASMPITLETDHPISEEILAQVVDAAIMSPEEQQTFLEVMKRRESETAKDMELTDDILAKHPELATMSITDRQSRLKEIGYELPGIASSGGFHKIIDYDASKPSVTSKSVHKELLDKYPELVGKTSAEQEIILREHGYSIPSVVSAAKTPSVQIPVEPVMLDKHPELVGKTSKEQEEILKVLGYSVSPTPSTVKAPSVQIPVGTEMLEKHPELVGKTSKEQAEILTDLGYSVSPTPSIVKTPSVQVPVGTDMLEKHPELVGKTSKEQAEILTDLGYSVSPTPSIVKTPSVQVPVGTDMLEKHPELVGKTSKEQAEILTDLGYSVSPTPSIVKTPSVQVPVGTDMLEKHPELAGKTSKEQAEILTDLGYSVSPTPSIVKTPSVQVPVGTDMLEKHPELAGKTSKEQAEILTDLGYSVSPTPSIVKTPSVQVPVGTDMLEKHPELAGKTSKEQAEILTDLGYSVSPTPSIVKTPSVQVPVGTDMLEKHPELVGKTSKEQAEILTDLGYSVSPTPSIVKTPSVQVPVGTDMLEKHPELAGKTSKEQAEILTDLGYSVSPTPSIVKTPLVQVPVGTDMLDKHPELAGKTSKEQAEILTELGYSVSPTPSIAKTPSVQVPVGTDMLDKHPELAGKTSKEQAEILTELGYSVSPTPSIIKTPSVQVPVGTDMLEKHPELVGKTSKEQAEILTELGYSVSPTPSIVKTASVQVPVGTDMLEKHPELVGKTSKEQAGILTELGYSVSPTPSTIKTPSVQIPVGSEMLEKHPELVGKTSKEQAEILTELGYSVSPTVTATTPDSKFMTPEQSSKDVSITCKAPCRTAGTPTDDFRKRSPRQSAKSIPRLIPRTASSKEASVGCKAPCRSKATIQNITPKRSAKKIISIGDVFEGVTRQQRSQSRDGSISCKASCKTISVQSSKGKELKELVAARSDTTTTTSTSISEKEKLKKHPKRSLEEVPSIVSQLSDKERPAIESTSRKPKMSRKKRPKTFDSMKCLCNAPDVCGCEMCSVKKKSSRALKRTVRSCDCPPNMMMVPQMIVMPPMQMTYSMPPVGHATNCRCNACRYQENVPSTSNVKGKNYNETCAANDVKRKSKQAVASRDDANAKQKTKHDTSTDETDAKGKRNYVDTSTDEAEARKKLKHPSSCECIDCLCMPKIKKLANTKEYPIVYDTKQVYQVKIKCDTCVNAKNARRYLEQQAAARSRIPISTSSANPPTYKSSPSAVASVTKPAKEGESSGSVYGSIACDCEQCKCNDCPDEKIPKPIATPSPKMAVKPSSTECGDTICCCKTSPCECQPCTVKELAKRLKEAEDKLAAVQKTSGPPADHEQEEPAEDEICDCQDCVCPGSDSMPKKDVRKDAGEDEPCPCVECVCPGADLLKPEAVEPATVTATSAGDAEHPPDCNCSVCTCPAIDDFRKHGVTEPEHPHDCNCSACTCPGIDDFRKHGATEPKPRAVDAVPSEIGAGDEECNCVVCECPGQTNLPPKPSDSGSKLESCDCSDCKCSPCADPNKKPTVAILSESVEDCDCSECLCAPCADPKKQVEKVPEPCVSPNVASKSTDMPEKVPHPADCPCDDCKCLEEMIQTESVHQTEKGIQPKPQEKGTHALQCNCSECFCIECDTKGTHTLVCKCSECICDDCPLLTDVEDKPPGSKHGKDCTCIKCNCDVCGDEGTKGTESQARMGAKESHRMGAKESHIMSCLCGDCMCVDCERMEPKVGHVEGCQCSDCLCVDCTFDKMTPAALLAAPVGSVMVTPGVKEHPSVLVAITDSHHAEGECICETCICVECKGHSEHKASEKEVPGERRLPGPSGVELPGQAVEPTKSVHGESCTCPVCECKPCFNVESTPEICTCQVCECVSCPKTMPQKPGVSGIQAVASRAETGTHSPVCTCDDCRCEPDDPQPKPKTTLDLHDPPPFEPVNRIDCDCGPCDCVICQERKAIAVQRMNVGTHQSHVGMMPDSYVAPPFEIPTRLDCSAVCKECTCIICNKEGGSKKTVAAQPSIAFAADKQSSATPVQERSIVQATASTHSPSCLCTMCICEVPGLEPIPKKEGELLVTDIQIGKVKSSNAGQKPDSFFSAQESVIRPGTSEITPIHCDCPTCTCEEGIIASTMPIDASSPIRQVPSSATPKKPDAVLASADTLVLAQPCVQVMYPPQNPCDCPPGHCECQPCNDKTMQPTRGPVETSKKPAAVTTMDNLTLVKSIQAANKENCECKEQIEEIRRTLEKIRCSCNEAEYRSTQSMGQQISSEVGPSFGPPFVKKASPFGQTMSGLKMALHNLQDKCKAKDKMIEAMTAELAQRGDVEMFDRLLDNSEKINSALDYDRAHDVNASAHSRLVTNVLYAPATRVKDEGTAAPVRDVATKAIEVRSHKHRKKASSKGKGLHPCDTCDCAIPPMIQTEEKDCQKLDLTGFEVVDIRRITDDSLIVKWNAPKNQKVQGYDIFVNGTIASKVMSGTRTSAMMHSLDLAKSVQITIYPVTRCGRVDQPAIAIYEIKG</sequence>
<evidence type="ECO:0000256" key="1">
    <source>
        <dbReference type="SAM" id="Coils"/>
    </source>
</evidence>
<feature type="compositionally biased region" description="Basic and acidic residues" evidence="2">
    <location>
        <begin position="1409"/>
        <end position="1419"/>
    </location>
</feature>
<feature type="coiled-coil region" evidence="1">
    <location>
        <begin position="561"/>
        <end position="617"/>
    </location>
</feature>
<feature type="region of interest" description="Disordered" evidence="2">
    <location>
        <begin position="2526"/>
        <end position="2586"/>
    </location>
</feature>
<feature type="region of interest" description="Disordered" evidence="2">
    <location>
        <begin position="2696"/>
        <end position="2732"/>
    </location>
</feature>
<feature type="region of interest" description="Disordered" evidence="2">
    <location>
        <begin position="226"/>
        <end position="254"/>
    </location>
</feature>
<protein>
    <submittedName>
        <fullName evidence="3">Uncharacterized protein</fullName>
    </submittedName>
</protein>
<accession>A0A9P0GNA5</accession>
<feature type="coiled-coil region" evidence="1">
    <location>
        <begin position="643"/>
        <end position="670"/>
    </location>
</feature>
<feature type="coiled-coil region" evidence="1">
    <location>
        <begin position="501"/>
        <end position="531"/>
    </location>
</feature>